<proteinExistence type="predicted"/>
<feature type="region of interest" description="Disordered" evidence="1">
    <location>
        <begin position="224"/>
        <end position="259"/>
    </location>
</feature>
<reference evidence="2" key="1">
    <citation type="journal article" date="2020" name="Phytopathology">
        <title>Genome Sequence Resources of Colletotrichum truncatum, C. plurivorum, C. musicola, and C. sojae: Four Species Pathogenic to Soybean (Glycine max).</title>
        <authorList>
            <person name="Rogerio F."/>
            <person name="Boufleur T.R."/>
            <person name="Ciampi-Guillardi M."/>
            <person name="Sukno S.A."/>
            <person name="Thon M.R."/>
            <person name="Massola Junior N.S."/>
            <person name="Baroncelli R."/>
        </authorList>
    </citation>
    <scope>NUCLEOTIDE SEQUENCE</scope>
    <source>
        <strain evidence="2">LFN00145</strain>
    </source>
</reference>
<sequence length="358" mass="38272">MEGGDGGGYASLTAAHGINGQTSHCRLIILTFLCLPPRRRRLRRSAGKAREGAVGVPRSVRSIDAGRKELTSETGDREKLGAANSNNRALVPRPETQKTSKSRVVSQNMVNISSINATGLDMGQRREGESANRGTRLRALNEKGGNAPMNHAQAMSPVGGDEDVGVSHRLSIRVKVRVGVGCAARGSLIVFEAEAREAAGDDQAQVRAPLFLARRSKQTRLRGRGTLQAQMADGRPQMSRQADKEGSTSKVVKAKQGQSPPPSMFLFLLGVALLSMGPVSDCPFSLCSVPVFERGGGYSAGGGEEGNGPSPVAEPRYQGRKRERLPQEWQRQRGASLTVAWKLAVSRRGAAEDCVVRV</sequence>
<dbReference type="AlphaFoldDB" id="A0A8H6K1P4"/>
<accession>A0A8H6K1P4</accession>
<dbReference type="EMBL" id="WIGO01000227">
    <property type="protein sequence ID" value="KAF6822825.1"/>
    <property type="molecule type" value="Genomic_DNA"/>
</dbReference>
<name>A0A8H6K1P4_9PEZI</name>
<organism evidence="2 3">
    <name type="scientific">Colletotrichum plurivorum</name>
    <dbReference type="NCBI Taxonomy" id="2175906"/>
    <lineage>
        <taxon>Eukaryota</taxon>
        <taxon>Fungi</taxon>
        <taxon>Dikarya</taxon>
        <taxon>Ascomycota</taxon>
        <taxon>Pezizomycotina</taxon>
        <taxon>Sordariomycetes</taxon>
        <taxon>Hypocreomycetidae</taxon>
        <taxon>Glomerellales</taxon>
        <taxon>Glomerellaceae</taxon>
        <taxon>Colletotrichum</taxon>
        <taxon>Colletotrichum orchidearum species complex</taxon>
    </lineage>
</organism>
<comment type="caution">
    <text evidence="2">The sequence shown here is derived from an EMBL/GenBank/DDBJ whole genome shotgun (WGS) entry which is preliminary data.</text>
</comment>
<feature type="region of interest" description="Disordered" evidence="1">
    <location>
        <begin position="299"/>
        <end position="325"/>
    </location>
</feature>
<keyword evidence="3" id="KW-1185">Reference proteome</keyword>
<feature type="region of interest" description="Disordered" evidence="1">
    <location>
        <begin position="44"/>
        <end position="104"/>
    </location>
</feature>
<protein>
    <submittedName>
        <fullName evidence="2">Uncharacterized protein</fullName>
    </submittedName>
</protein>
<gene>
    <name evidence="2" type="ORF">CPLU01_11792</name>
</gene>
<evidence type="ECO:0000313" key="3">
    <source>
        <dbReference type="Proteomes" id="UP000654918"/>
    </source>
</evidence>
<evidence type="ECO:0000256" key="1">
    <source>
        <dbReference type="SAM" id="MobiDB-lite"/>
    </source>
</evidence>
<feature type="compositionally biased region" description="Basic and acidic residues" evidence="1">
    <location>
        <begin position="64"/>
        <end position="80"/>
    </location>
</feature>
<evidence type="ECO:0000313" key="2">
    <source>
        <dbReference type="EMBL" id="KAF6822825.1"/>
    </source>
</evidence>
<dbReference type="Proteomes" id="UP000654918">
    <property type="component" value="Unassembled WGS sequence"/>
</dbReference>